<dbReference type="Pfam" id="PF23622">
    <property type="entry name" value="LRR_At1g61320_AtMIF1"/>
    <property type="match status" value="2"/>
</dbReference>
<dbReference type="AlphaFoldDB" id="D7TLY6"/>
<gene>
    <name evidence="2" type="ordered locus">VIT_13s0019g00400</name>
</gene>
<evidence type="ECO:0000259" key="1">
    <source>
        <dbReference type="Pfam" id="PF23622"/>
    </source>
</evidence>
<dbReference type="InterPro" id="IPR053772">
    <property type="entry name" value="At1g61320/At1g61330-like"/>
</dbReference>
<dbReference type="Proteomes" id="UP000009183">
    <property type="component" value="Chromosome 13"/>
</dbReference>
<organism evidence="2 3">
    <name type="scientific">Vitis vinifera</name>
    <name type="common">Grape</name>
    <dbReference type="NCBI Taxonomy" id="29760"/>
    <lineage>
        <taxon>Eukaryota</taxon>
        <taxon>Viridiplantae</taxon>
        <taxon>Streptophyta</taxon>
        <taxon>Embryophyta</taxon>
        <taxon>Tracheophyta</taxon>
        <taxon>Spermatophyta</taxon>
        <taxon>Magnoliopsida</taxon>
        <taxon>eudicotyledons</taxon>
        <taxon>Gunneridae</taxon>
        <taxon>Pentapetalae</taxon>
        <taxon>rosids</taxon>
        <taxon>Vitales</taxon>
        <taxon>Vitaceae</taxon>
        <taxon>Viteae</taxon>
        <taxon>Vitis</taxon>
    </lineage>
</organism>
<sequence length="261" mass="30027">MQIKLVDYLKRAENRLFLLARSCSFQFNNLEELWWIINSMDKYDIIVLLSFLKMCPSLKKLFLSIDPTSNCGLCARERECLSEVPPHTRLNHLKFIKLEGVMKEEDKISLAEHLLEGSILLATIVANEILHMDFSKGMDEFPGEFGWHFETDNHSYWPGFSSLSKHSFPPYIFFKTLHLISVTCLTSEAVSSMVSKRLFLESLTIKECPGLQTLLIHTGHNFHHLTVLNCLQLMSLHIKAPDLQKFQYSGLPGLNMNLRPV</sequence>
<dbReference type="PANTHER" id="PTHR34145:SF53">
    <property type="entry name" value="LEUCINE-RICH REPEAT DOMAIN SUPERFAMILY"/>
    <property type="match status" value="1"/>
</dbReference>
<evidence type="ECO:0000313" key="2">
    <source>
        <dbReference type="EMBL" id="CBI31723.3"/>
    </source>
</evidence>
<feature type="domain" description="At1g61320/AtMIF1 LRR" evidence="1">
    <location>
        <begin position="25"/>
        <end position="125"/>
    </location>
</feature>
<dbReference type="PANTHER" id="PTHR34145">
    <property type="entry name" value="OS02G0105600 PROTEIN"/>
    <property type="match status" value="1"/>
</dbReference>
<dbReference type="HOGENOM" id="CLU_1067179_0_0_1"/>
<name>D7TLY6_VITVI</name>
<protein>
    <recommendedName>
        <fullName evidence="1">At1g61320/AtMIF1 LRR domain-containing protein</fullName>
    </recommendedName>
</protein>
<dbReference type="InParanoid" id="D7TLY6"/>
<dbReference type="PaxDb" id="29760-VIT_13s0019g00400.t01"/>
<reference evidence="3" key="1">
    <citation type="journal article" date="2007" name="Nature">
        <title>The grapevine genome sequence suggests ancestral hexaploidization in major angiosperm phyla.</title>
        <authorList>
            <consortium name="The French-Italian Public Consortium for Grapevine Genome Characterization."/>
            <person name="Jaillon O."/>
            <person name="Aury J.-M."/>
            <person name="Noel B."/>
            <person name="Policriti A."/>
            <person name="Clepet C."/>
            <person name="Casagrande A."/>
            <person name="Choisne N."/>
            <person name="Aubourg S."/>
            <person name="Vitulo N."/>
            <person name="Jubin C."/>
            <person name="Vezzi A."/>
            <person name="Legeai F."/>
            <person name="Hugueney P."/>
            <person name="Dasilva C."/>
            <person name="Horner D."/>
            <person name="Mica E."/>
            <person name="Jublot D."/>
            <person name="Poulain J."/>
            <person name="Bruyere C."/>
            <person name="Billault A."/>
            <person name="Segurens B."/>
            <person name="Gouyvenoux M."/>
            <person name="Ugarte E."/>
            <person name="Cattonaro F."/>
            <person name="Anthouard V."/>
            <person name="Vico V."/>
            <person name="Del Fabbro C."/>
            <person name="Alaux M."/>
            <person name="Di Gaspero G."/>
            <person name="Dumas V."/>
            <person name="Felice N."/>
            <person name="Paillard S."/>
            <person name="Juman I."/>
            <person name="Moroldo M."/>
            <person name="Scalabrin S."/>
            <person name="Canaguier A."/>
            <person name="Le Clainche I."/>
            <person name="Malacrida G."/>
            <person name="Durand E."/>
            <person name="Pesole G."/>
            <person name="Laucou V."/>
            <person name="Chatelet P."/>
            <person name="Merdinoglu D."/>
            <person name="Delledonne M."/>
            <person name="Pezzotti M."/>
            <person name="Lecharny A."/>
            <person name="Scarpelli C."/>
            <person name="Artiguenave F."/>
            <person name="Pe M.E."/>
            <person name="Valle G."/>
            <person name="Morgante M."/>
            <person name="Caboche M."/>
            <person name="Adam-Blondon A.-F."/>
            <person name="Weissenbach J."/>
            <person name="Quetier F."/>
            <person name="Wincker P."/>
        </authorList>
    </citation>
    <scope>NUCLEOTIDE SEQUENCE [LARGE SCALE GENOMIC DNA]</scope>
    <source>
        <strain evidence="3">cv. Pinot noir / PN40024</strain>
    </source>
</reference>
<accession>D7TLY6</accession>
<dbReference type="EMBL" id="FN595998">
    <property type="protein sequence ID" value="CBI31723.3"/>
    <property type="molecule type" value="Genomic_DNA"/>
</dbReference>
<dbReference type="STRING" id="29760.D7TLY6"/>
<proteinExistence type="predicted"/>
<dbReference type="InterPro" id="IPR055357">
    <property type="entry name" value="LRR_At1g61320_AtMIF1"/>
</dbReference>
<feature type="domain" description="At1g61320/AtMIF1 LRR" evidence="1">
    <location>
        <begin position="175"/>
        <end position="255"/>
    </location>
</feature>
<dbReference type="SUPFAM" id="SSF52047">
    <property type="entry name" value="RNI-like"/>
    <property type="match status" value="1"/>
</dbReference>
<keyword evidence="3" id="KW-1185">Reference proteome</keyword>
<evidence type="ECO:0000313" key="3">
    <source>
        <dbReference type="Proteomes" id="UP000009183"/>
    </source>
</evidence>